<evidence type="ECO:0000256" key="2">
    <source>
        <dbReference type="ARBA" id="ARBA00023125"/>
    </source>
</evidence>
<gene>
    <name evidence="5" type="ORF">GCM10009411_14990</name>
</gene>
<keyword evidence="2" id="KW-0238">DNA-binding</keyword>
<dbReference type="PROSITE" id="PS50943">
    <property type="entry name" value="HTH_CROC1"/>
    <property type="match status" value="1"/>
</dbReference>
<accession>A0ABQ2R9Q0</accession>
<evidence type="ECO:0000256" key="3">
    <source>
        <dbReference type="ARBA" id="ARBA00023163"/>
    </source>
</evidence>
<keyword evidence="6" id="KW-1185">Reference proteome</keyword>
<organism evidence="5 6">
    <name type="scientific">Shewanella litoralis</name>
    <dbReference type="NCBI Taxonomy" id="2282700"/>
    <lineage>
        <taxon>Bacteria</taxon>
        <taxon>Pseudomonadati</taxon>
        <taxon>Pseudomonadota</taxon>
        <taxon>Gammaproteobacteria</taxon>
        <taxon>Alteromonadales</taxon>
        <taxon>Shewanellaceae</taxon>
        <taxon>Shewanella</taxon>
    </lineage>
</organism>
<evidence type="ECO:0000256" key="1">
    <source>
        <dbReference type="ARBA" id="ARBA00023015"/>
    </source>
</evidence>
<dbReference type="SUPFAM" id="SSF51182">
    <property type="entry name" value="RmlC-like cupins"/>
    <property type="match status" value="1"/>
</dbReference>
<evidence type="ECO:0000259" key="4">
    <source>
        <dbReference type="PROSITE" id="PS50943"/>
    </source>
</evidence>
<dbReference type="InterPro" id="IPR011051">
    <property type="entry name" value="RmlC_Cupin_sf"/>
</dbReference>
<name>A0ABQ2R9Q0_9GAMM</name>
<dbReference type="EMBL" id="BMQX01000009">
    <property type="protein sequence ID" value="GGQ15615.1"/>
    <property type="molecule type" value="Genomic_DNA"/>
</dbReference>
<feature type="domain" description="HTH cro/C1-type" evidence="4">
    <location>
        <begin position="11"/>
        <end position="65"/>
    </location>
</feature>
<proteinExistence type="predicted"/>
<comment type="caution">
    <text evidence="5">The sequence shown here is derived from an EMBL/GenBank/DDBJ whole genome shotgun (WGS) entry which is preliminary data.</text>
</comment>
<dbReference type="InterPro" id="IPR014710">
    <property type="entry name" value="RmlC-like_jellyroll"/>
</dbReference>
<dbReference type="CDD" id="cd02209">
    <property type="entry name" value="cupin_XRE_C"/>
    <property type="match status" value="1"/>
</dbReference>
<dbReference type="InterPro" id="IPR013096">
    <property type="entry name" value="Cupin_2"/>
</dbReference>
<dbReference type="Pfam" id="PF01381">
    <property type="entry name" value="HTH_3"/>
    <property type="match status" value="1"/>
</dbReference>
<dbReference type="InterPro" id="IPR001387">
    <property type="entry name" value="Cro/C1-type_HTH"/>
</dbReference>
<evidence type="ECO:0000313" key="6">
    <source>
        <dbReference type="Proteomes" id="UP000619118"/>
    </source>
</evidence>
<dbReference type="InterPro" id="IPR010982">
    <property type="entry name" value="Lambda_DNA-bd_dom_sf"/>
</dbReference>
<dbReference type="PANTHER" id="PTHR46797:SF23">
    <property type="entry name" value="HTH-TYPE TRANSCRIPTIONAL REGULATOR SUTR"/>
    <property type="match status" value="1"/>
</dbReference>
<dbReference type="Gene3D" id="2.60.120.10">
    <property type="entry name" value="Jelly Rolls"/>
    <property type="match status" value="1"/>
</dbReference>
<keyword evidence="1" id="KW-0805">Transcription regulation</keyword>
<reference evidence="6" key="1">
    <citation type="journal article" date="2019" name="Int. J. Syst. Evol. Microbiol.">
        <title>The Global Catalogue of Microorganisms (GCM) 10K type strain sequencing project: providing services to taxonomists for standard genome sequencing and annotation.</title>
        <authorList>
            <consortium name="The Broad Institute Genomics Platform"/>
            <consortium name="The Broad Institute Genome Sequencing Center for Infectious Disease"/>
            <person name="Wu L."/>
            <person name="Ma J."/>
        </authorList>
    </citation>
    <scope>NUCLEOTIDE SEQUENCE [LARGE SCALE GENOMIC DNA]</scope>
    <source>
        <strain evidence="6">JCM 32306</strain>
    </source>
</reference>
<protein>
    <submittedName>
        <fullName evidence="5">Transcriptional regulator</fullName>
    </submittedName>
</protein>
<dbReference type="Gene3D" id="1.10.260.40">
    <property type="entry name" value="lambda repressor-like DNA-binding domains"/>
    <property type="match status" value="1"/>
</dbReference>
<dbReference type="SMART" id="SM00530">
    <property type="entry name" value="HTH_XRE"/>
    <property type="match status" value="1"/>
</dbReference>
<dbReference type="Proteomes" id="UP000619118">
    <property type="component" value="Unassembled WGS sequence"/>
</dbReference>
<dbReference type="CDD" id="cd00093">
    <property type="entry name" value="HTH_XRE"/>
    <property type="match status" value="1"/>
</dbReference>
<keyword evidence="3" id="KW-0804">Transcription</keyword>
<dbReference type="SUPFAM" id="SSF47413">
    <property type="entry name" value="lambda repressor-like DNA-binding domains"/>
    <property type="match status" value="1"/>
</dbReference>
<sequence length="178" mass="19701">MNIKNHMAEHLKALRKARALSLDATAILTGVSKAMLGQIERQESSPTIATLWKIASGLNTSFSAFMTSPHGEITKEQTFPDDPNMLIKSVFTFNPDTHFEMFEITLNGYHQQMSAPHSVGVIEHVIVLTGELSLLSGGEWQTLTAGQSSRFFADQPHGYHALSETVVFQNIVSYPLNR</sequence>
<dbReference type="InterPro" id="IPR050807">
    <property type="entry name" value="TransReg_Diox_bact_type"/>
</dbReference>
<dbReference type="Pfam" id="PF07883">
    <property type="entry name" value="Cupin_2"/>
    <property type="match status" value="1"/>
</dbReference>
<evidence type="ECO:0000313" key="5">
    <source>
        <dbReference type="EMBL" id="GGQ15615.1"/>
    </source>
</evidence>
<dbReference type="PANTHER" id="PTHR46797">
    <property type="entry name" value="HTH-TYPE TRANSCRIPTIONAL REGULATOR"/>
    <property type="match status" value="1"/>
</dbReference>